<feature type="domain" description="Glycoside hydrolase family 5" evidence="9">
    <location>
        <begin position="65"/>
        <end position="388"/>
    </location>
</feature>
<feature type="chain" id="PRO_5018755891" evidence="8">
    <location>
        <begin position="23"/>
        <end position="415"/>
    </location>
</feature>
<evidence type="ECO:0000256" key="7">
    <source>
        <dbReference type="RuleBase" id="RU361153"/>
    </source>
</evidence>
<evidence type="ECO:0000256" key="6">
    <source>
        <dbReference type="ARBA" id="ARBA00023326"/>
    </source>
</evidence>
<keyword evidence="4" id="KW-0119">Carbohydrate metabolism</keyword>
<protein>
    <submittedName>
        <fullName evidence="10">Glycosyl hydrolase</fullName>
    </submittedName>
</protein>
<evidence type="ECO:0000313" key="11">
    <source>
        <dbReference type="Proteomes" id="UP000246132"/>
    </source>
</evidence>
<evidence type="ECO:0000256" key="4">
    <source>
        <dbReference type="ARBA" id="ARBA00023277"/>
    </source>
</evidence>
<gene>
    <name evidence="10" type="ORF">DEM25_016120</name>
</gene>
<dbReference type="GO" id="GO:0008422">
    <property type="term" value="F:beta-glucosidase activity"/>
    <property type="evidence" value="ECO:0007669"/>
    <property type="project" value="TreeGrafter"/>
</dbReference>
<sequence length="415" mass="45308">MIASLRAALTVLIIVCALPAMAATFEVRRAIATNLWVEWPDVSRWNDADVIANFPEWRRHLGPEDFADLKAAGYDTIRMPLEPAFFLHDDDPGRLSDVLAGMDRAIATIRGAGLKVIVDLHTIPRGTGDDYVGTTQLQTDPEAFDRYVDLVARISGDLSRWPASMVALEVINEPTLNCHDTGEQARWQTKLERLHGAARATNGDITLVLTGACWGSADGLAAVDPGPIDDANTLWSFHGYEPFYVTHQGATWGGDIVAHLRGIPWPPDAGGAAALDAAAADSAARIRAALSGHAERRTLTYLDDSVREMRAMEDSADALAPMFATAAEWADTHGIARDRIFMGEFGMIGREWGTDLDVPAQYRLNYMRAMIGLAEAHGFSWSVWSVGGAFGLMQGYAGERLDLPLYDQLIWTLTD</sequence>
<keyword evidence="11" id="KW-1185">Reference proteome</keyword>
<evidence type="ECO:0000256" key="5">
    <source>
        <dbReference type="ARBA" id="ARBA00023295"/>
    </source>
</evidence>
<dbReference type="Proteomes" id="UP000246132">
    <property type="component" value="Unassembled WGS sequence"/>
</dbReference>
<keyword evidence="2 7" id="KW-0378">Hydrolase</keyword>
<proteinExistence type="inferred from homology"/>
<name>A0A3A8A6W9_9HYPH</name>
<dbReference type="EMBL" id="QFWV02000008">
    <property type="protein sequence ID" value="RKF06067.1"/>
    <property type="molecule type" value="Genomic_DNA"/>
</dbReference>
<dbReference type="RefSeq" id="WP_109768815.1">
    <property type="nucleotide sequence ID" value="NZ_QFWV02000008.1"/>
</dbReference>
<evidence type="ECO:0000259" key="9">
    <source>
        <dbReference type="Pfam" id="PF00150"/>
    </source>
</evidence>
<dbReference type="GO" id="GO:0009986">
    <property type="term" value="C:cell surface"/>
    <property type="evidence" value="ECO:0007669"/>
    <property type="project" value="TreeGrafter"/>
</dbReference>
<keyword evidence="5 7" id="KW-0326">Glycosidase</keyword>
<dbReference type="OrthoDB" id="9800955at2"/>
<dbReference type="InterPro" id="IPR001547">
    <property type="entry name" value="Glyco_hydro_5"/>
</dbReference>
<keyword evidence="8" id="KW-0732">Signal</keyword>
<comment type="similarity">
    <text evidence="1 7">Belongs to the glycosyl hydrolase 5 (cellulase A) family.</text>
</comment>
<evidence type="ECO:0000256" key="1">
    <source>
        <dbReference type="ARBA" id="ARBA00005641"/>
    </source>
</evidence>
<dbReference type="AlphaFoldDB" id="A0A3A8A6W9"/>
<keyword evidence="3" id="KW-0136">Cellulose degradation</keyword>
<feature type="signal peptide" evidence="8">
    <location>
        <begin position="1"/>
        <end position="22"/>
    </location>
</feature>
<evidence type="ECO:0000256" key="8">
    <source>
        <dbReference type="SAM" id="SignalP"/>
    </source>
</evidence>
<evidence type="ECO:0000256" key="3">
    <source>
        <dbReference type="ARBA" id="ARBA00023001"/>
    </source>
</evidence>
<dbReference type="SUPFAM" id="SSF51445">
    <property type="entry name" value="(Trans)glycosidases"/>
    <property type="match status" value="1"/>
</dbReference>
<dbReference type="GO" id="GO:0030245">
    <property type="term" value="P:cellulose catabolic process"/>
    <property type="evidence" value="ECO:0007669"/>
    <property type="project" value="UniProtKB-KW"/>
</dbReference>
<evidence type="ECO:0000313" key="10">
    <source>
        <dbReference type="EMBL" id="RKF06067.1"/>
    </source>
</evidence>
<dbReference type="PANTHER" id="PTHR31297">
    <property type="entry name" value="GLUCAN ENDO-1,6-BETA-GLUCOSIDASE B"/>
    <property type="match status" value="1"/>
</dbReference>
<dbReference type="GO" id="GO:0005576">
    <property type="term" value="C:extracellular region"/>
    <property type="evidence" value="ECO:0007669"/>
    <property type="project" value="TreeGrafter"/>
</dbReference>
<dbReference type="Gene3D" id="3.20.20.80">
    <property type="entry name" value="Glycosidases"/>
    <property type="match status" value="1"/>
</dbReference>
<dbReference type="InterPro" id="IPR050386">
    <property type="entry name" value="Glycosyl_hydrolase_5"/>
</dbReference>
<comment type="caution">
    <text evidence="10">The sequence shown here is derived from an EMBL/GenBank/DDBJ whole genome shotgun (WGS) entry which is preliminary data.</text>
</comment>
<dbReference type="Pfam" id="PF00150">
    <property type="entry name" value="Cellulase"/>
    <property type="match status" value="1"/>
</dbReference>
<dbReference type="InterPro" id="IPR017853">
    <property type="entry name" value="GH"/>
</dbReference>
<accession>A0A3A8A6W9</accession>
<reference evidence="10 11" key="1">
    <citation type="journal article" date="2018" name="Int. J. Syst. Bacteriol.">
        <title>Oceaniradius stylonemae gen. nov., sp. nov., isolated from a red alga, Stylonema cornu-cervi.</title>
        <authorList>
            <person name="Jeong S."/>
        </authorList>
    </citation>
    <scope>NUCLEOTIDE SEQUENCE [LARGE SCALE GENOMIC DNA]</scope>
    <source>
        <strain evidence="10 11">StC1</strain>
    </source>
</reference>
<organism evidence="10 11">
    <name type="scientific">Oceaniradius stylonematis</name>
    <dbReference type="NCBI Taxonomy" id="2184161"/>
    <lineage>
        <taxon>Bacteria</taxon>
        <taxon>Pseudomonadati</taxon>
        <taxon>Pseudomonadota</taxon>
        <taxon>Alphaproteobacteria</taxon>
        <taxon>Hyphomicrobiales</taxon>
        <taxon>Ahrensiaceae</taxon>
        <taxon>Oceaniradius</taxon>
    </lineage>
</organism>
<dbReference type="PANTHER" id="PTHR31297:SF41">
    <property type="entry name" value="ENDOGLUCANASE, PUTATIVE (AFU_ORTHOLOGUE AFUA_5G01830)-RELATED"/>
    <property type="match status" value="1"/>
</dbReference>
<keyword evidence="6" id="KW-0624">Polysaccharide degradation</keyword>
<evidence type="ECO:0000256" key="2">
    <source>
        <dbReference type="ARBA" id="ARBA00022801"/>
    </source>
</evidence>